<dbReference type="Proteomes" id="UP000007721">
    <property type="component" value="Chromosome"/>
</dbReference>
<dbReference type="FunFam" id="3.40.1700.10:FF:000002">
    <property type="entry name" value="Diadenylate cyclase"/>
    <property type="match status" value="1"/>
</dbReference>
<dbReference type="InterPro" id="IPR050338">
    <property type="entry name" value="DisA"/>
</dbReference>
<evidence type="ECO:0000256" key="10">
    <source>
        <dbReference type="HAMAP-Rule" id="MF_01499"/>
    </source>
</evidence>
<keyword evidence="2 10" id="KW-1003">Cell membrane</keyword>
<keyword evidence="5 10" id="KW-0548">Nucleotidyltransferase</keyword>
<sequence length="255" mass="27603">MTEFPQNLSLILQTLDIALAAFVIYRLSLLINGALAVRILASLSLLLIFSMAARLAGLHTVHLLLKAVIASSFVALVVIFQTDIRLAFATMNRGRQGKEREVEEVDSIIEELATAAESLAGRQIGALIVIERSMSIDNFIAVGTDIDAKVTSELISSIFLPYSPIHDGAVIIQKGKLTRAGCFLPLTQNPDISKNLGTRHRAAIGLTELVDAVVLVVSEETGSISLVVGGHKSDDLDSITLRKVLRKLIEPRWLS</sequence>
<evidence type="ECO:0000313" key="13">
    <source>
        <dbReference type="Proteomes" id="UP000007721"/>
    </source>
</evidence>
<evidence type="ECO:0000256" key="9">
    <source>
        <dbReference type="ARBA" id="ARBA00023136"/>
    </source>
</evidence>
<feature type="domain" description="DAC" evidence="11">
    <location>
        <begin position="81"/>
        <end position="238"/>
    </location>
</feature>
<comment type="caution">
    <text evidence="10">Lacks conserved residue(s) required for the propagation of feature annotation.</text>
</comment>
<organism evidence="12 13">
    <name type="scientific">Geotalea daltonii (strain DSM 22248 / JCM 15807 / FRC-32)</name>
    <name type="common">Geobacter daltonii</name>
    <dbReference type="NCBI Taxonomy" id="316067"/>
    <lineage>
        <taxon>Bacteria</taxon>
        <taxon>Pseudomonadati</taxon>
        <taxon>Thermodesulfobacteriota</taxon>
        <taxon>Desulfuromonadia</taxon>
        <taxon>Geobacterales</taxon>
        <taxon>Geobacteraceae</taxon>
        <taxon>Geotalea</taxon>
    </lineage>
</organism>
<dbReference type="PANTHER" id="PTHR34185">
    <property type="entry name" value="DIADENYLATE CYCLASE"/>
    <property type="match status" value="1"/>
</dbReference>
<dbReference type="PROSITE" id="PS51794">
    <property type="entry name" value="DAC"/>
    <property type="match status" value="1"/>
</dbReference>
<reference evidence="12 13" key="1">
    <citation type="submission" date="2009-01" db="EMBL/GenBank/DDBJ databases">
        <title>Complete sequence of Geobacter sp. FRC-32.</title>
        <authorList>
            <consortium name="US DOE Joint Genome Institute"/>
            <person name="Lucas S."/>
            <person name="Copeland A."/>
            <person name="Lapidus A."/>
            <person name="Glavina del Rio T."/>
            <person name="Dalin E."/>
            <person name="Tice H."/>
            <person name="Bruce D."/>
            <person name="Goodwin L."/>
            <person name="Pitluck S."/>
            <person name="Saunders E."/>
            <person name="Brettin T."/>
            <person name="Detter J.C."/>
            <person name="Han C."/>
            <person name="Larimer F."/>
            <person name="Land M."/>
            <person name="Hauser L."/>
            <person name="Kyrpides N."/>
            <person name="Ovchinnikova G."/>
            <person name="Kostka J."/>
            <person name="Richardson P."/>
        </authorList>
    </citation>
    <scope>NUCLEOTIDE SEQUENCE [LARGE SCALE GENOMIC DNA]</scope>
    <source>
        <strain evidence="13">DSM 22248 / JCM 15807 / FRC-32</strain>
    </source>
</reference>
<dbReference type="PIRSF" id="PIRSF004793">
    <property type="entry name" value="UCP004793"/>
    <property type="match status" value="1"/>
</dbReference>
<dbReference type="RefSeq" id="WP_012648492.1">
    <property type="nucleotide sequence ID" value="NC_011979.1"/>
</dbReference>
<dbReference type="GO" id="GO:0106408">
    <property type="term" value="F:diadenylate cyclase activity"/>
    <property type="evidence" value="ECO:0007669"/>
    <property type="project" value="UniProtKB-EC"/>
</dbReference>
<comment type="subunit">
    <text evidence="10">Probably a homodimer.</text>
</comment>
<keyword evidence="10" id="KW-0997">Cell inner membrane</keyword>
<keyword evidence="8 10" id="KW-1133">Transmembrane helix</keyword>
<evidence type="ECO:0000256" key="3">
    <source>
        <dbReference type="ARBA" id="ARBA00022679"/>
    </source>
</evidence>
<proteinExistence type="inferred from homology"/>
<evidence type="ECO:0000256" key="7">
    <source>
        <dbReference type="ARBA" id="ARBA00022840"/>
    </source>
</evidence>
<accession>B9M5K5</accession>
<dbReference type="Gene3D" id="3.40.1700.10">
    <property type="entry name" value="DNA integrity scanning protein, DisA, N-terminal domain"/>
    <property type="match status" value="1"/>
</dbReference>
<dbReference type="GO" id="GO:0006171">
    <property type="term" value="P:cAMP biosynthetic process"/>
    <property type="evidence" value="ECO:0007669"/>
    <property type="project" value="InterPro"/>
</dbReference>
<dbReference type="InterPro" id="IPR003390">
    <property type="entry name" value="DNA_integrity_scan_DisA_N"/>
</dbReference>
<protein>
    <recommendedName>
        <fullName evidence="10">Diadenylate cyclase</fullName>
        <shortName evidence="10">DAC</shortName>
        <ecNumber evidence="10">2.7.7.85</ecNumber>
    </recommendedName>
    <alternativeName>
        <fullName evidence="10">Cyclic-di-AMP synthase</fullName>
        <shortName evidence="10">c-di-AMP synthase</shortName>
    </alternativeName>
</protein>
<feature type="transmembrane region" description="Helical" evidence="10">
    <location>
        <begin position="63"/>
        <end position="88"/>
    </location>
</feature>
<evidence type="ECO:0000256" key="5">
    <source>
        <dbReference type="ARBA" id="ARBA00022695"/>
    </source>
</evidence>
<dbReference type="PANTHER" id="PTHR34185:SF1">
    <property type="entry name" value="DIADENYLATE CYCLASE"/>
    <property type="match status" value="1"/>
</dbReference>
<dbReference type="InterPro" id="IPR036888">
    <property type="entry name" value="DNA_integrity_DisA_N_sf"/>
</dbReference>
<keyword evidence="13" id="KW-1185">Reference proteome</keyword>
<evidence type="ECO:0000256" key="2">
    <source>
        <dbReference type="ARBA" id="ARBA00022475"/>
    </source>
</evidence>
<evidence type="ECO:0000256" key="4">
    <source>
        <dbReference type="ARBA" id="ARBA00022692"/>
    </source>
</evidence>
<dbReference type="KEGG" id="geo:Geob_3421"/>
<dbReference type="eggNOG" id="COG1624">
    <property type="taxonomic scope" value="Bacteria"/>
</dbReference>
<feature type="transmembrane region" description="Helical" evidence="10">
    <location>
        <begin position="6"/>
        <end position="25"/>
    </location>
</feature>
<dbReference type="HOGENOM" id="CLU_038561_0_1_7"/>
<dbReference type="SUPFAM" id="SSF143597">
    <property type="entry name" value="YojJ-like"/>
    <property type="match status" value="1"/>
</dbReference>
<feature type="transmembrane region" description="Helical" evidence="10">
    <location>
        <begin position="37"/>
        <end position="57"/>
    </location>
</feature>
<dbReference type="EMBL" id="CP001390">
    <property type="protein sequence ID" value="ACM21764.1"/>
    <property type="molecule type" value="Genomic_DNA"/>
</dbReference>
<keyword evidence="7 10" id="KW-0067">ATP-binding</keyword>
<dbReference type="AlphaFoldDB" id="B9M5K5"/>
<evidence type="ECO:0000256" key="8">
    <source>
        <dbReference type="ARBA" id="ARBA00022989"/>
    </source>
</evidence>
<dbReference type="NCBIfam" id="TIGR00159">
    <property type="entry name" value="diadenylate cyclase CdaA"/>
    <property type="match status" value="1"/>
</dbReference>
<dbReference type="GO" id="GO:0004016">
    <property type="term" value="F:adenylate cyclase activity"/>
    <property type="evidence" value="ECO:0007669"/>
    <property type="project" value="UniProtKB-UniRule"/>
</dbReference>
<keyword evidence="4 10" id="KW-0812">Transmembrane</keyword>
<gene>
    <name evidence="10" type="primary">dacA</name>
    <name evidence="12" type="ordered locus">Geob_3421</name>
</gene>
<dbReference type="OrthoDB" id="9807385at2"/>
<evidence type="ECO:0000259" key="11">
    <source>
        <dbReference type="PROSITE" id="PS51794"/>
    </source>
</evidence>
<dbReference type="EC" id="2.7.7.85" evidence="10"/>
<dbReference type="HAMAP" id="MF_01499">
    <property type="entry name" value="DacA"/>
    <property type="match status" value="1"/>
</dbReference>
<keyword evidence="6 10" id="KW-0547">Nucleotide-binding</keyword>
<keyword evidence="3 10" id="KW-0808">Transferase</keyword>
<comment type="similarity">
    <text evidence="10">Belongs to the adenylate cyclase family. DacA/CdaA subfamily.</text>
</comment>
<comment type="catalytic activity">
    <reaction evidence="1 10">
        <text>2 ATP = 3',3'-c-di-AMP + 2 diphosphate</text>
        <dbReference type="Rhea" id="RHEA:35655"/>
        <dbReference type="ChEBI" id="CHEBI:30616"/>
        <dbReference type="ChEBI" id="CHEBI:33019"/>
        <dbReference type="ChEBI" id="CHEBI:71500"/>
        <dbReference type="EC" id="2.7.7.85"/>
    </reaction>
</comment>
<dbReference type="STRING" id="316067.Geob_3421"/>
<name>B9M5K5_GEODF</name>
<evidence type="ECO:0000256" key="6">
    <source>
        <dbReference type="ARBA" id="ARBA00022741"/>
    </source>
</evidence>
<evidence type="ECO:0000256" key="1">
    <source>
        <dbReference type="ARBA" id="ARBA00000877"/>
    </source>
</evidence>
<keyword evidence="9 10" id="KW-0472">Membrane</keyword>
<dbReference type="InterPro" id="IPR014046">
    <property type="entry name" value="C-di-AMP_synthase"/>
</dbReference>
<dbReference type="Pfam" id="PF02457">
    <property type="entry name" value="DAC"/>
    <property type="match status" value="1"/>
</dbReference>
<evidence type="ECO:0000313" key="12">
    <source>
        <dbReference type="EMBL" id="ACM21764.1"/>
    </source>
</evidence>
<dbReference type="GO" id="GO:0005524">
    <property type="term" value="F:ATP binding"/>
    <property type="evidence" value="ECO:0007669"/>
    <property type="project" value="UniProtKB-UniRule"/>
</dbReference>
<comment type="function">
    <text evidence="10">Catalyzes the condensation of 2 ATP molecules into cyclic di-AMP (c-di-AMP), a second messenger used to regulate differing processes in different bacteria.</text>
</comment>
<dbReference type="InterPro" id="IPR034701">
    <property type="entry name" value="CdaA"/>
</dbReference>